<dbReference type="AlphaFoldDB" id="A0A183CJ99"/>
<evidence type="ECO:0000256" key="2">
    <source>
        <dbReference type="SAM" id="Phobius"/>
    </source>
</evidence>
<name>A0A183CJ99_GLOPA</name>
<keyword evidence="2" id="KW-0472">Membrane</keyword>
<protein>
    <submittedName>
        <fullName evidence="4">F-box domain-containing protein</fullName>
    </submittedName>
</protein>
<evidence type="ECO:0000313" key="4">
    <source>
        <dbReference type="WBParaSite" id="GPLIN_001295500"/>
    </source>
</evidence>
<dbReference type="WBParaSite" id="GPLIN_001295500">
    <property type="protein sequence ID" value="GPLIN_001295500"/>
    <property type="gene ID" value="GPLIN_001295500"/>
</dbReference>
<reference evidence="4" key="2">
    <citation type="submission" date="2016-06" db="UniProtKB">
        <authorList>
            <consortium name="WormBaseParasite"/>
        </authorList>
    </citation>
    <scope>IDENTIFICATION</scope>
</reference>
<keyword evidence="2" id="KW-1133">Transmembrane helix</keyword>
<sequence length="377" mass="43407">MSDNPKKVEKRMKEIFVCDDVLFNVFKLCAPVVLGLKVALISDRFDRLVDAHFKTKEWSLGKLEICHALEVDGAEIVKRFGHGYKAVGRLSIPEDPLPSCVLGFEAIGISYIDRSVIEFLQRIRRLFDSKGITLFMGTGNDQNRSWEIIWHRIWPLIRDNICGFHLDSENLDYLRKFSPTVLRDCPKLRVIKSLGFFTDFPPDDSAGASSCQALAKWLHTPRGDGLPNVLECWFCSERMEALKMVFANSVERVNFIIRSNRWTHIGPFELQNNLTGERLVWRSFDENEWPLVRCPIERDEAKWAKWEQEAVEWAWSRQWQRIFVAFNDSDIGDGCLAPTGQRSEGRKKPKKAKFEPNCTSCSAEKPNPFRAEDDGTS</sequence>
<feature type="transmembrane region" description="Helical" evidence="2">
    <location>
        <begin position="21"/>
        <end position="40"/>
    </location>
</feature>
<evidence type="ECO:0000313" key="3">
    <source>
        <dbReference type="Proteomes" id="UP000050741"/>
    </source>
</evidence>
<evidence type="ECO:0000256" key="1">
    <source>
        <dbReference type="SAM" id="MobiDB-lite"/>
    </source>
</evidence>
<keyword evidence="2" id="KW-0812">Transmembrane</keyword>
<organism evidence="3 4">
    <name type="scientific">Globodera pallida</name>
    <name type="common">Potato cyst nematode worm</name>
    <name type="synonym">Heterodera pallida</name>
    <dbReference type="NCBI Taxonomy" id="36090"/>
    <lineage>
        <taxon>Eukaryota</taxon>
        <taxon>Metazoa</taxon>
        <taxon>Ecdysozoa</taxon>
        <taxon>Nematoda</taxon>
        <taxon>Chromadorea</taxon>
        <taxon>Rhabditida</taxon>
        <taxon>Tylenchina</taxon>
        <taxon>Tylenchomorpha</taxon>
        <taxon>Tylenchoidea</taxon>
        <taxon>Heteroderidae</taxon>
        <taxon>Heteroderinae</taxon>
        <taxon>Globodera</taxon>
    </lineage>
</organism>
<accession>A0A183CJ99</accession>
<dbReference type="Proteomes" id="UP000050741">
    <property type="component" value="Unassembled WGS sequence"/>
</dbReference>
<keyword evidence="3" id="KW-1185">Reference proteome</keyword>
<feature type="region of interest" description="Disordered" evidence="1">
    <location>
        <begin position="336"/>
        <end position="377"/>
    </location>
</feature>
<proteinExistence type="predicted"/>
<reference evidence="3" key="1">
    <citation type="submission" date="2014-05" db="EMBL/GenBank/DDBJ databases">
        <title>The genome and life-stage specific transcriptomes of Globodera pallida elucidate key aspects of plant parasitism by a cyst nematode.</title>
        <authorList>
            <person name="Cotton J.A."/>
            <person name="Lilley C.J."/>
            <person name="Jones L.M."/>
            <person name="Kikuchi T."/>
            <person name="Reid A.J."/>
            <person name="Thorpe P."/>
            <person name="Tsai I.J."/>
            <person name="Beasley H."/>
            <person name="Blok V."/>
            <person name="Cock P.J.A."/>
            <person name="Van den Akker S.E."/>
            <person name="Holroyd N."/>
            <person name="Hunt M."/>
            <person name="Mantelin S."/>
            <person name="Naghra H."/>
            <person name="Pain A."/>
            <person name="Palomares-Rius J.E."/>
            <person name="Zarowiecki M."/>
            <person name="Berriman M."/>
            <person name="Jones J.T."/>
            <person name="Urwin P.E."/>
        </authorList>
    </citation>
    <scope>NUCLEOTIDE SEQUENCE [LARGE SCALE GENOMIC DNA]</scope>
    <source>
        <strain evidence="3">Lindley</strain>
    </source>
</reference>